<gene>
    <name evidence="2" type="ORF">F950_02262</name>
</gene>
<evidence type="ECO:0000256" key="1">
    <source>
        <dbReference type="SAM" id="Phobius"/>
    </source>
</evidence>
<proteinExistence type="predicted"/>
<keyword evidence="3" id="KW-1185">Reference proteome</keyword>
<keyword evidence="1" id="KW-0472">Membrane</keyword>
<evidence type="ECO:0008006" key="4">
    <source>
        <dbReference type="Google" id="ProtNLM"/>
    </source>
</evidence>
<protein>
    <recommendedName>
        <fullName evidence="4">DUF2946 domain-containing protein</fullName>
    </recommendedName>
</protein>
<name>A0ABN0JW36_9GAMM</name>
<sequence length="149" mass="16896">MAIFAWLMQLSVFVTPILMKHPVLGNGICEQLAAIPTSIQSDSKGDIQHEHHQMSMSHKTTEHSIQLHIHESNQSNSVSEHPNESHCKFCLLLGHQFNPSLLACLFILLCILLVARTQLVLAGYVLKLYKKLCFFLFQNRAPPFIQFVC</sequence>
<keyword evidence="1" id="KW-0812">Transmembrane</keyword>
<comment type="caution">
    <text evidence="2">The sequence shown here is derived from an EMBL/GenBank/DDBJ whole genome shotgun (WGS) entry which is preliminary data.</text>
</comment>
<organism evidence="2 3">
    <name type="scientific">Acinetobacter soli NIPH 2899</name>
    <dbReference type="NCBI Taxonomy" id="1217677"/>
    <lineage>
        <taxon>Bacteria</taxon>
        <taxon>Pseudomonadati</taxon>
        <taxon>Pseudomonadota</taxon>
        <taxon>Gammaproteobacteria</taxon>
        <taxon>Moraxellales</taxon>
        <taxon>Moraxellaceae</taxon>
        <taxon>Acinetobacter</taxon>
    </lineage>
</organism>
<dbReference type="Proteomes" id="UP000018433">
    <property type="component" value="Unassembled WGS sequence"/>
</dbReference>
<feature type="transmembrane region" description="Helical" evidence="1">
    <location>
        <begin position="100"/>
        <end position="126"/>
    </location>
</feature>
<evidence type="ECO:0000313" key="2">
    <source>
        <dbReference type="EMBL" id="ENV59709.1"/>
    </source>
</evidence>
<evidence type="ECO:0000313" key="3">
    <source>
        <dbReference type="Proteomes" id="UP000018433"/>
    </source>
</evidence>
<dbReference type="EMBL" id="APPV01000011">
    <property type="protein sequence ID" value="ENV59709.1"/>
    <property type="molecule type" value="Genomic_DNA"/>
</dbReference>
<reference evidence="2 3" key="1">
    <citation type="submission" date="2013-02" db="EMBL/GenBank/DDBJ databases">
        <title>The Genome Sequence of Acinetobacter soli NIPH 2899.</title>
        <authorList>
            <consortium name="The Broad Institute Genome Sequencing Platform"/>
            <consortium name="The Broad Institute Genome Sequencing Center for Infectious Disease"/>
            <person name="Cerqueira G."/>
            <person name="Feldgarden M."/>
            <person name="Courvalin P."/>
            <person name="Perichon B."/>
            <person name="Grillot-Courvalin C."/>
            <person name="Clermont D."/>
            <person name="Rocha E."/>
            <person name="Yoon E.-J."/>
            <person name="Nemec A."/>
            <person name="Walker B."/>
            <person name="Young S.K."/>
            <person name="Zeng Q."/>
            <person name="Gargeya S."/>
            <person name="Fitzgerald M."/>
            <person name="Haas B."/>
            <person name="Abouelleil A."/>
            <person name="Alvarado L."/>
            <person name="Arachchi H.M."/>
            <person name="Berlin A.M."/>
            <person name="Chapman S.B."/>
            <person name="Dewar J."/>
            <person name="Goldberg J."/>
            <person name="Griggs A."/>
            <person name="Gujja S."/>
            <person name="Hansen M."/>
            <person name="Howarth C."/>
            <person name="Imamovic A."/>
            <person name="Larimer J."/>
            <person name="McCowan C."/>
            <person name="Murphy C."/>
            <person name="Neiman D."/>
            <person name="Pearson M."/>
            <person name="Priest M."/>
            <person name="Roberts A."/>
            <person name="Saif S."/>
            <person name="Shea T."/>
            <person name="Sisk P."/>
            <person name="Sykes S."/>
            <person name="Wortman J."/>
            <person name="Nusbaum C."/>
            <person name="Birren B."/>
        </authorList>
    </citation>
    <scope>NUCLEOTIDE SEQUENCE [LARGE SCALE GENOMIC DNA]</scope>
    <source>
        <strain evidence="2 3">NIPH 2899</strain>
    </source>
</reference>
<keyword evidence="1" id="KW-1133">Transmembrane helix</keyword>
<accession>A0ABN0JW36</accession>